<organism evidence="2 3">
    <name type="scientific">Thalassolituus hydrocarboniclasticus</name>
    <dbReference type="NCBI Taxonomy" id="2742796"/>
    <lineage>
        <taxon>Bacteria</taxon>
        <taxon>Pseudomonadati</taxon>
        <taxon>Pseudomonadota</taxon>
        <taxon>Gammaproteobacteria</taxon>
        <taxon>Oceanospirillales</taxon>
        <taxon>Oceanospirillaceae</taxon>
        <taxon>Thalassolituus</taxon>
    </lineage>
</organism>
<dbReference type="Pfam" id="PF09694">
    <property type="entry name" value="Gcw_chp"/>
    <property type="match status" value="1"/>
</dbReference>
<name>A0ABY6A847_9GAMM</name>
<evidence type="ECO:0000256" key="1">
    <source>
        <dbReference type="SAM" id="SignalP"/>
    </source>
</evidence>
<dbReference type="InterPro" id="IPR010239">
    <property type="entry name" value="CHP02001"/>
</dbReference>
<accession>A0ABY6A847</accession>
<keyword evidence="3" id="KW-1185">Reference proteome</keyword>
<feature type="chain" id="PRO_5046722201" evidence="1">
    <location>
        <begin position="27"/>
        <end position="250"/>
    </location>
</feature>
<keyword evidence="2" id="KW-0418">Kinase</keyword>
<reference evidence="3" key="1">
    <citation type="submission" date="2020-06" db="EMBL/GenBank/DDBJ databases">
        <title>Thalassolituus marinus alknpb1M-1, a hydrocarbon-degrading bacterium isolated from the deep-sea overlying water using an in-situ strategy from the South China Sea basin.</title>
        <authorList>
            <person name="Dong C."/>
            <person name="Chen Y."/>
            <person name="Shao Z."/>
        </authorList>
    </citation>
    <scope>NUCLEOTIDE SEQUENCE [LARGE SCALE GENOMIC DNA]</scope>
    <source>
        <strain evidence="3">alknpb1M-1</strain>
    </source>
</reference>
<dbReference type="EMBL" id="CP054475">
    <property type="protein sequence ID" value="UXD86065.1"/>
    <property type="molecule type" value="Genomic_DNA"/>
</dbReference>
<sequence>MKKLSQAIALAGVMTAGLAAVSTAQAEVEVSASASIANMYLWRGQDLSASSGVPAVSGDLTISTSGAYAGVWASSGDAVLGQEYDLFIGYGAEMGDFSYDVSLWTYVYPSAAETSYVAGDDPDTDDTVESAYAVTTADRGNTFDASDAIVSLGYKGASFTYYYPISSNPNDYSYMTLGYEMDALSATLGMADSDDDASKYTHLDLSYAYNDNIAFTLSKVVSQEADLDKGEAGVDEDLKVVVSYSLPISM</sequence>
<dbReference type="Proteomes" id="UP001065322">
    <property type="component" value="Chromosome"/>
</dbReference>
<dbReference type="RefSeq" id="WP_260998061.1">
    <property type="nucleotide sequence ID" value="NZ_CP054475.1"/>
</dbReference>
<feature type="signal peptide" evidence="1">
    <location>
        <begin position="1"/>
        <end position="26"/>
    </location>
</feature>
<dbReference type="GO" id="GO:0016301">
    <property type="term" value="F:kinase activity"/>
    <property type="evidence" value="ECO:0007669"/>
    <property type="project" value="UniProtKB-KW"/>
</dbReference>
<gene>
    <name evidence="2" type="ORF">HUF19_00755</name>
</gene>
<proteinExistence type="predicted"/>
<evidence type="ECO:0000313" key="3">
    <source>
        <dbReference type="Proteomes" id="UP001065322"/>
    </source>
</evidence>
<evidence type="ECO:0000313" key="2">
    <source>
        <dbReference type="EMBL" id="UXD86065.1"/>
    </source>
</evidence>
<keyword evidence="2" id="KW-0808">Transferase</keyword>
<keyword evidence="1" id="KW-0732">Signal</keyword>
<protein>
    <submittedName>
        <fullName evidence="2">Histidine kinase</fullName>
    </submittedName>
</protein>